<keyword evidence="6" id="KW-0067">ATP-binding</keyword>
<dbReference type="InterPro" id="IPR011527">
    <property type="entry name" value="ABC1_TM_dom"/>
</dbReference>
<dbReference type="GO" id="GO:0005524">
    <property type="term" value="F:ATP binding"/>
    <property type="evidence" value="ECO:0007669"/>
    <property type="project" value="UniProtKB-KW"/>
</dbReference>
<dbReference type="FunFam" id="3.40.50.300:FF:000565">
    <property type="entry name" value="ABC bile acid transporter"/>
    <property type="match status" value="1"/>
</dbReference>
<dbReference type="SUPFAM" id="SSF52540">
    <property type="entry name" value="P-loop containing nucleoside triphosphate hydrolases"/>
    <property type="match status" value="2"/>
</dbReference>
<feature type="transmembrane region" description="Helical" evidence="9">
    <location>
        <begin position="630"/>
        <end position="649"/>
    </location>
</feature>
<evidence type="ECO:0000313" key="13">
    <source>
        <dbReference type="Proteomes" id="UP000193642"/>
    </source>
</evidence>
<dbReference type="SMART" id="SM00382">
    <property type="entry name" value="AAA"/>
    <property type="match status" value="2"/>
</dbReference>
<keyword evidence="3 9" id="KW-0812">Transmembrane</keyword>
<keyword evidence="2" id="KW-0813">Transport</keyword>
<evidence type="ECO:0000313" key="12">
    <source>
        <dbReference type="EMBL" id="ORY41910.1"/>
    </source>
</evidence>
<organism evidence="12 13">
    <name type="scientific">Rhizoclosmatium globosum</name>
    <dbReference type="NCBI Taxonomy" id="329046"/>
    <lineage>
        <taxon>Eukaryota</taxon>
        <taxon>Fungi</taxon>
        <taxon>Fungi incertae sedis</taxon>
        <taxon>Chytridiomycota</taxon>
        <taxon>Chytridiomycota incertae sedis</taxon>
        <taxon>Chytridiomycetes</taxon>
        <taxon>Chytridiales</taxon>
        <taxon>Chytriomycetaceae</taxon>
        <taxon>Rhizoclosmatium</taxon>
    </lineage>
</organism>
<proteinExistence type="predicted"/>
<dbReference type="InterPro" id="IPR003439">
    <property type="entry name" value="ABC_transporter-like_ATP-bd"/>
</dbReference>
<feature type="transmembrane region" description="Helical" evidence="9">
    <location>
        <begin position="755"/>
        <end position="782"/>
    </location>
</feature>
<gene>
    <name evidence="12" type="ORF">BCR33DRAFT_718567</name>
</gene>
<dbReference type="PROSITE" id="PS00211">
    <property type="entry name" value="ABC_TRANSPORTER_1"/>
    <property type="match status" value="1"/>
</dbReference>
<feature type="transmembrane region" description="Helical" evidence="9">
    <location>
        <begin position="669"/>
        <end position="693"/>
    </location>
</feature>
<keyword evidence="5" id="KW-0547">Nucleotide-binding</keyword>
<keyword evidence="7 9" id="KW-1133">Transmembrane helix</keyword>
<dbReference type="SUPFAM" id="SSF90123">
    <property type="entry name" value="ABC transporter transmembrane region"/>
    <property type="match status" value="2"/>
</dbReference>
<evidence type="ECO:0000256" key="8">
    <source>
        <dbReference type="ARBA" id="ARBA00023136"/>
    </source>
</evidence>
<evidence type="ECO:0000256" key="4">
    <source>
        <dbReference type="ARBA" id="ARBA00022737"/>
    </source>
</evidence>
<dbReference type="OrthoDB" id="6500128at2759"/>
<dbReference type="Pfam" id="PF00664">
    <property type="entry name" value="ABC_membrane"/>
    <property type="match status" value="2"/>
</dbReference>
<reference evidence="12 13" key="1">
    <citation type="submission" date="2016-07" db="EMBL/GenBank/DDBJ databases">
        <title>Pervasive Adenine N6-methylation of Active Genes in Fungi.</title>
        <authorList>
            <consortium name="DOE Joint Genome Institute"/>
            <person name="Mondo S.J."/>
            <person name="Dannebaum R.O."/>
            <person name="Kuo R.C."/>
            <person name="Labutti K."/>
            <person name="Haridas S."/>
            <person name="Kuo A."/>
            <person name="Salamov A."/>
            <person name="Ahrendt S.R."/>
            <person name="Lipzen A."/>
            <person name="Sullivan W."/>
            <person name="Andreopoulos W.B."/>
            <person name="Clum A."/>
            <person name="Lindquist E."/>
            <person name="Daum C."/>
            <person name="Ramamoorthy G.K."/>
            <person name="Gryganskyi A."/>
            <person name="Culley D."/>
            <person name="Magnuson J.K."/>
            <person name="James T.Y."/>
            <person name="O'Malley M.A."/>
            <person name="Stajich J.E."/>
            <person name="Spatafora J.W."/>
            <person name="Visel A."/>
            <person name="Grigoriev I.V."/>
        </authorList>
    </citation>
    <scope>NUCLEOTIDE SEQUENCE [LARGE SCALE GENOMIC DNA]</scope>
    <source>
        <strain evidence="12 13">JEL800</strain>
    </source>
</reference>
<feature type="domain" description="ABC transmembrane type-1" evidence="11">
    <location>
        <begin position="634"/>
        <end position="852"/>
    </location>
</feature>
<dbReference type="InterPro" id="IPR050173">
    <property type="entry name" value="ABC_transporter_C-like"/>
</dbReference>
<dbReference type="AlphaFoldDB" id="A0A1Y2C4E5"/>
<keyword evidence="12" id="KW-0378">Hydrolase</keyword>
<dbReference type="GO" id="GO:0016887">
    <property type="term" value="F:ATP hydrolysis activity"/>
    <property type="evidence" value="ECO:0007669"/>
    <property type="project" value="InterPro"/>
</dbReference>
<accession>A0A1Y2C4E5</accession>
<feature type="transmembrane region" description="Helical" evidence="9">
    <location>
        <begin position="289"/>
        <end position="308"/>
    </location>
</feature>
<dbReference type="STRING" id="329046.A0A1Y2C4E5"/>
<keyword evidence="13" id="KW-1185">Reference proteome</keyword>
<feature type="domain" description="ABC transmembrane type-1" evidence="11">
    <location>
        <begin position="153"/>
        <end position="324"/>
    </location>
</feature>
<dbReference type="PANTHER" id="PTHR24223">
    <property type="entry name" value="ATP-BINDING CASSETTE SUB-FAMILY C"/>
    <property type="match status" value="1"/>
</dbReference>
<evidence type="ECO:0000256" key="1">
    <source>
        <dbReference type="ARBA" id="ARBA00004128"/>
    </source>
</evidence>
<sequence length="1182" mass="130454">MKPSPEQQANAASKLVLEWMTSFMALASKRPLLEEDLYAIDPEFAAHRLGELVAIRLKAVRDRWSAHHSGGSSSTEELARDIKAELLSSFFQLFKTNWIFGAIWALFGVSFTIASPMVLQQVLVQVADGNKNIGVAMRTIMYSVVFRKSLRLSSAGYGIHSAWLIPLQVIIMSGLIINLLGIGGAIGIGVLVVLTASQTFAMKLIYKYDAQAMKFSDARVRKTTEMISCMKIIKLFAWEDFFIASIQKERAEELRNLFIEIVVAAGYYGFIYVIPTAVCIISFSIYAAAGNPLTADIIFPALSLIGLLRGPMMELPEKVQALVEANVALTRFAHFLACPEFLDEPKRIESENNNAIICENVSFLWEDWSKNYKEDVSTPFLKNITFQIPKGSLCAIVGPVGSGKSSLGGRFIFVYGGVGYASQQGWLQNSTLQANILFGAAMDRQRYEAVIHACSLDKDIQNFPNGELTEVGERGVQLSGGQVARVNLARTIYSNADILLLDDPLAAVDAHVGRHIFEVGIRQQCAGKTVILVTHQLNLLSQVDMIIFMESGQVLEIGSYHELMQQNLGLSKLVNEFNQKATIKTRNVKAMLNLEDATVVPKTVMMEEERLFGAVTLYHYKTYINLAGGYGIWFWIILINVAINVARVLNDYWLVWWSIDNFGFSNSTYIGVYAALGLIQAVLTMITAFFLAFAGISGARSFHTNALTSVSRAPMSFFDTNPLGRIINRFSRDVAECDRWLVINLRALANLGTGILCMLGLITYAVPTVLIVVVIVAPLYYFSPFFANCAETFNGLSVIRAFNVQDHFIAENEKLTDAANRPTSWVEAFVAVICLTVSTMGVATEISPLLLGLSIGYTLNLVFTINQIMHVISLAEGRMNSVERLDHYSRNIKSEGTVDLPLPRESWPDTGSISFCNAEMRYRPDLPPVLSNLTLEIKGGEKIGIVGRTGAGKSSIISALYRLVELSDGTISIDGVDLKTLGLRQLRTSLSIIPQAPILFQGSIRSNVDPLNLHDDGTIWKVLEHASLSEFVASLNDKLDAPVHENGENLSVGQRQLLCLARAMLLRPKILLIDEATASVDIKTDAAIQKALRSSFSGSTILCVAHRLLTIIDYDRVLVLKDGQVSEFDTPDTLLKNPDSLFSDLVNETGPEMAAYLKRLAGRRFGELEIVEDTIHNRSTFT</sequence>
<evidence type="ECO:0000259" key="11">
    <source>
        <dbReference type="PROSITE" id="PS50929"/>
    </source>
</evidence>
<feature type="transmembrane region" description="Helical" evidence="9">
    <location>
        <begin position="98"/>
        <end position="119"/>
    </location>
</feature>
<dbReference type="GO" id="GO:0000329">
    <property type="term" value="C:fungal-type vacuole membrane"/>
    <property type="evidence" value="ECO:0007669"/>
    <property type="project" value="UniProtKB-ARBA"/>
</dbReference>
<dbReference type="PROSITE" id="PS50893">
    <property type="entry name" value="ABC_TRANSPORTER_2"/>
    <property type="match status" value="2"/>
</dbReference>
<dbReference type="Gene3D" id="1.20.1560.10">
    <property type="entry name" value="ABC transporter type 1, transmembrane domain"/>
    <property type="match status" value="2"/>
</dbReference>
<dbReference type="InterPro" id="IPR003593">
    <property type="entry name" value="AAA+_ATPase"/>
</dbReference>
<dbReference type="GO" id="GO:0140359">
    <property type="term" value="F:ABC-type transporter activity"/>
    <property type="evidence" value="ECO:0007669"/>
    <property type="project" value="InterPro"/>
</dbReference>
<feature type="domain" description="ABC transporter" evidence="10">
    <location>
        <begin position="356"/>
        <end position="576"/>
    </location>
</feature>
<dbReference type="FunFam" id="3.40.50.300:FF:000997">
    <property type="entry name" value="Multidrug resistance-associated protein 1"/>
    <property type="match status" value="1"/>
</dbReference>
<dbReference type="Gene3D" id="3.40.50.300">
    <property type="entry name" value="P-loop containing nucleotide triphosphate hydrolases"/>
    <property type="match status" value="2"/>
</dbReference>
<keyword evidence="8 9" id="KW-0472">Membrane</keyword>
<dbReference type="InterPro" id="IPR027417">
    <property type="entry name" value="P-loop_NTPase"/>
</dbReference>
<evidence type="ECO:0000256" key="3">
    <source>
        <dbReference type="ARBA" id="ARBA00022692"/>
    </source>
</evidence>
<feature type="domain" description="ABC transporter" evidence="10">
    <location>
        <begin position="913"/>
        <end position="1147"/>
    </location>
</feature>
<dbReference type="InterPro" id="IPR017871">
    <property type="entry name" value="ABC_transporter-like_CS"/>
</dbReference>
<evidence type="ECO:0000256" key="6">
    <source>
        <dbReference type="ARBA" id="ARBA00022840"/>
    </source>
</evidence>
<dbReference type="Proteomes" id="UP000193642">
    <property type="component" value="Unassembled WGS sequence"/>
</dbReference>
<dbReference type="InterPro" id="IPR036640">
    <property type="entry name" value="ABC1_TM_sf"/>
</dbReference>
<comment type="caution">
    <text evidence="12">The sequence shown here is derived from an EMBL/GenBank/DDBJ whole genome shotgun (WGS) entry which is preliminary data.</text>
</comment>
<dbReference type="PROSITE" id="PS50929">
    <property type="entry name" value="ABC_TM1F"/>
    <property type="match status" value="2"/>
</dbReference>
<comment type="subcellular location">
    <subcellularLocation>
        <location evidence="1">Vacuole membrane</location>
        <topology evidence="1">Multi-pass membrane protein</topology>
    </subcellularLocation>
</comment>
<dbReference type="PANTHER" id="PTHR24223:SF443">
    <property type="entry name" value="MULTIDRUG-RESISTANCE LIKE PROTEIN 1, ISOFORM I"/>
    <property type="match status" value="1"/>
</dbReference>
<dbReference type="InterPro" id="IPR044746">
    <property type="entry name" value="ABCC_6TM_D1"/>
</dbReference>
<evidence type="ECO:0000256" key="7">
    <source>
        <dbReference type="ARBA" id="ARBA00022989"/>
    </source>
</evidence>
<name>A0A1Y2C4E5_9FUNG</name>
<feature type="transmembrane region" description="Helical" evidence="9">
    <location>
        <begin position="257"/>
        <end position="283"/>
    </location>
</feature>
<evidence type="ECO:0000256" key="5">
    <source>
        <dbReference type="ARBA" id="ARBA00022741"/>
    </source>
</evidence>
<dbReference type="CDD" id="cd18579">
    <property type="entry name" value="ABC_6TM_ABCC_D1"/>
    <property type="match status" value="1"/>
</dbReference>
<evidence type="ECO:0000259" key="10">
    <source>
        <dbReference type="PROSITE" id="PS50893"/>
    </source>
</evidence>
<protein>
    <submittedName>
        <fullName evidence="12">p-loop containing nucleoside triphosphate hydrolase protein</fullName>
    </submittedName>
</protein>
<evidence type="ECO:0000256" key="2">
    <source>
        <dbReference type="ARBA" id="ARBA00022448"/>
    </source>
</evidence>
<keyword evidence="4" id="KW-0677">Repeat</keyword>
<evidence type="ECO:0000256" key="9">
    <source>
        <dbReference type="SAM" id="Phobius"/>
    </source>
</evidence>
<dbReference type="CDD" id="cd03244">
    <property type="entry name" value="ABCC_MRP_domain2"/>
    <property type="match status" value="1"/>
</dbReference>
<dbReference type="Pfam" id="PF00005">
    <property type="entry name" value="ABC_tran"/>
    <property type="match status" value="2"/>
</dbReference>
<dbReference type="CDD" id="cd03250">
    <property type="entry name" value="ABCC_MRP_domain1"/>
    <property type="match status" value="1"/>
</dbReference>
<dbReference type="EMBL" id="MCGO01000030">
    <property type="protein sequence ID" value="ORY41910.1"/>
    <property type="molecule type" value="Genomic_DNA"/>
</dbReference>